<feature type="transmembrane region" description="Helical" evidence="8">
    <location>
        <begin position="21"/>
        <end position="39"/>
    </location>
</feature>
<dbReference type="SUPFAM" id="SSF81343">
    <property type="entry name" value="Fumarate reductase respiratory complex transmembrane subunits"/>
    <property type="match status" value="1"/>
</dbReference>
<evidence type="ECO:0000256" key="1">
    <source>
        <dbReference type="ARBA" id="ARBA00004370"/>
    </source>
</evidence>
<keyword evidence="5 8" id="KW-1133">Transmembrane helix</keyword>
<protein>
    <submittedName>
        <fullName evidence="9">Succinate dehydrogenase</fullName>
    </submittedName>
</protein>
<evidence type="ECO:0000256" key="5">
    <source>
        <dbReference type="ARBA" id="ARBA00022989"/>
    </source>
</evidence>
<evidence type="ECO:0000256" key="4">
    <source>
        <dbReference type="ARBA" id="ARBA00022723"/>
    </source>
</evidence>
<comment type="caution">
    <text evidence="9">The sequence shown here is derived from an EMBL/GenBank/DDBJ whole genome shotgun (WGS) entry which is preliminary data.</text>
</comment>
<feature type="transmembrane region" description="Helical" evidence="8">
    <location>
        <begin position="154"/>
        <end position="184"/>
    </location>
</feature>
<feature type="transmembrane region" description="Helical" evidence="8">
    <location>
        <begin position="196"/>
        <end position="215"/>
    </location>
</feature>
<evidence type="ECO:0000256" key="7">
    <source>
        <dbReference type="ARBA" id="ARBA00023136"/>
    </source>
</evidence>
<dbReference type="OrthoDB" id="9789209at2"/>
<dbReference type="InterPro" id="IPR000701">
    <property type="entry name" value="SuccDH_FuR_B_TM-su"/>
</dbReference>
<dbReference type="Proteomes" id="UP000264541">
    <property type="component" value="Unassembled WGS sequence"/>
</dbReference>
<dbReference type="PANTHER" id="PTHR41910:SF1">
    <property type="entry name" value="SUCCINATE DEHYDROGENASE HYDROPHOBIC MEMBRANE ANCHOR SUBUNIT"/>
    <property type="match status" value="1"/>
</dbReference>
<evidence type="ECO:0000313" key="10">
    <source>
        <dbReference type="Proteomes" id="UP000264541"/>
    </source>
</evidence>
<evidence type="ECO:0000256" key="3">
    <source>
        <dbReference type="ARBA" id="ARBA00022692"/>
    </source>
</evidence>
<keyword evidence="7 8" id="KW-0472">Membrane</keyword>
<evidence type="ECO:0000256" key="2">
    <source>
        <dbReference type="ARBA" id="ARBA00022617"/>
    </source>
</evidence>
<accession>A0A372LE79</accession>
<evidence type="ECO:0000256" key="8">
    <source>
        <dbReference type="SAM" id="Phobius"/>
    </source>
</evidence>
<keyword evidence="2" id="KW-0349">Heme</keyword>
<name>A0A372LE79_9BACI</name>
<keyword evidence="10" id="KW-1185">Reference proteome</keyword>
<dbReference type="InterPro" id="IPR039023">
    <property type="entry name" value="SdhC_prok"/>
</dbReference>
<evidence type="ECO:0000256" key="6">
    <source>
        <dbReference type="ARBA" id="ARBA00023004"/>
    </source>
</evidence>
<organism evidence="9 10">
    <name type="scientific">Peribacillus saganii</name>
    <dbReference type="NCBI Taxonomy" id="2303992"/>
    <lineage>
        <taxon>Bacteria</taxon>
        <taxon>Bacillati</taxon>
        <taxon>Bacillota</taxon>
        <taxon>Bacilli</taxon>
        <taxon>Bacillales</taxon>
        <taxon>Bacillaceae</taxon>
        <taxon>Peribacillus</taxon>
    </lineage>
</organism>
<keyword evidence="3 8" id="KW-0812">Transmembrane</keyword>
<dbReference type="Gene3D" id="1.20.1300.10">
    <property type="entry name" value="Fumarate reductase/succinate dehydrogenase, transmembrane subunit"/>
    <property type="match status" value="1"/>
</dbReference>
<dbReference type="EMBL" id="QVTE01000055">
    <property type="protein sequence ID" value="RFU64552.1"/>
    <property type="molecule type" value="Genomic_DNA"/>
</dbReference>
<dbReference type="InterPro" id="IPR016002">
    <property type="entry name" value="Succ_DH_cyt_b558_Firmicute"/>
</dbReference>
<reference evidence="9 10" key="1">
    <citation type="submission" date="2018-08" db="EMBL/GenBank/DDBJ databases">
        <title>Bacillus chawlae sp. nov., Bacillus glennii sp. nov., and Bacillus saganii sp. nov. Isolated from the Vehicle Assembly Building at Kennedy Space Center where the Viking Spacecraft were Assembled.</title>
        <authorList>
            <person name="Seuylemezian A."/>
            <person name="Vaishampayan P."/>
        </authorList>
    </citation>
    <scope>NUCLEOTIDE SEQUENCE [LARGE SCALE GENOMIC DNA]</scope>
    <source>
        <strain evidence="9 10">V47-23a</strain>
    </source>
</reference>
<dbReference type="RefSeq" id="WP_117328211.1">
    <property type="nucleotide sequence ID" value="NZ_QVTE01000055.1"/>
</dbReference>
<dbReference type="InterPro" id="IPR011138">
    <property type="entry name" value="Cytochrome_b-558"/>
</dbReference>
<feature type="transmembrane region" description="Helical" evidence="8">
    <location>
        <begin position="59"/>
        <end position="86"/>
    </location>
</feature>
<comment type="subcellular location">
    <subcellularLocation>
        <location evidence="1">Membrane</location>
    </subcellularLocation>
</comment>
<gene>
    <name evidence="9" type="ORF">D0469_18515</name>
</gene>
<dbReference type="GO" id="GO:0016020">
    <property type="term" value="C:membrane"/>
    <property type="evidence" value="ECO:0007669"/>
    <property type="project" value="UniProtKB-SubCell"/>
</dbReference>
<dbReference type="NCBIfam" id="TIGR02046">
    <property type="entry name" value="sdhC_b558_fam"/>
    <property type="match status" value="1"/>
</dbReference>
<keyword evidence="4" id="KW-0479">Metal-binding</keyword>
<dbReference type="PANTHER" id="PTHR41910">
    <property type="entry name" value="SUCCINATE DEHYDROGENASE 2 MEMBRANE SUBUNIT SDHC"/>
    <property type="match status" value="1"/>
</dbReference>
<dbReference type="CDD" id="cd03497">
    <property type="entry name" value="SQR_TypeB_1_TM"/>
    <property type="match status" value="1"/>
</dbReference>
<keyword evidence="6" id="KW-0408">Iron</keyword>
<feature type="transmembrane region" description="Helical" evidence="8">
    <location>
        <begin position="107"/>
        <end position="128"/>
    </location>
</feature>
<dbReference type="Pfam" id="PF01127">
    <property type="entry name" value="Sdh_cyt"/>
    <property type="match status" value="1"/>
</dbReference>
<proteinExistence type="predicted"/>
<dbReference type="InterPro" id="IPR034804">
    <property type="entry name" value="SQR/QFR_C/D"/>
</dbReference>
<evidence type="ECO:0000313" key="9">
    <source>
        <dbReference type="EMBL" id="RFU64552.1"/>
    </source>
</evidence>
<dbReference type="AlphaFoldDB" id="A0A372LE79"/>
<dbReference type="GO" id="GO:0046872">
    <property type="term" value="F:metal ion binding"/>
    <property type="evidence" value="ECO:0007669"/>
    <property type="project" value="UniProtKB-KW"/>
</dbReference>
<sequence>MPSNTVTQLNYTASTRKSRFVLSRLHSLAGLLPLGIFMVEHLLSNALAIFGAERYNEHIAMLQAIPFLPLFEITLIAIPLLFHAIYGIYLSFISKPNANVYKYQRNIYFMLQRVTGIITLIFVIYHVWSFRLGPLLSGTEVSHSLVSEHLANPFIFVFYITGVISAIFHFSNGITTGLITWGITAGPASQRVARKICTGVFVILAGMAVVSLFSFL</sequence>